<evidence type="ECO:0000313" key="3">
    <source>
        <dbReference type="EMBL" id="QSB14413.1"/>
    </source>
</evidence>
<keyword evidence="2" id="KW-1133">Transmembrane helix</keyword>
<dbReference type="AlphaFoldDB" id="A0A895YG84"/>
<evidence type="ECO:0000256" key="1">
    <source>
        <dbReference type="SAM" id="MobiDB-lite"/>
    </source>
</evidence>
<sequence>MLIPTVLAVPAPGHAAPRSTTAPPPTAIVGEPVGSAPAAGAGLVVADGDHRPVPDLDRRDRRDDRHERDHRDHRHHRDGRDHHHPRDAFVALLIAAIIAALLVCRKKPA</sequence>
<feature type="compositionally biased region" description="Basic and acidic residues" evidence="1">
    <location>
        <begin position="47"/>
        <end position="70"/>
    </location>
</feature>
<keyword evidence="2" id="KW-0472">Membrane</keyword>
<dbReference type="KEGG" id="nhy:JQS43_23455"/>
<proteinExistence type="predicted"/>
<dbReference type="Proteomes" id="UP000662857">
    <property type="component" value="Chromosome"/>
</dbReference>
<reference evidence="3" key="1">
    <citation type="submission" date="2021-02" db="EMBL/GenBank/DDBJ databases">
        <title>Natrosporangium hydrolyticum gen. nov., sp. nov, a haloalkaliphilic actinobacterium from a soda solonchak soil.</title>
        <authorList>
            <person name="Sorokin D.Y."/>
            <person name="Khijniak T.V."/>
            <person name="Zakharycheva A.P."/>
            <person name="Boueva O.V."/>
            <person name="Ariskina E.V."/>
            <person name="Hahnke R.L."/>
            <person name="Bunk B."/>
            <person name="Sproer C."/>
            <person name="Schumann P."/>
            <person name="Evtushenko L.I."/>
            <person name="Kublanov I.V."/>
        </authorList>
    </citation>
    <scope>NUCLEOTIDE SEQUENCE</scope>
    <source>
        <strain evidence="3">DSM 106523</strain>
    </source>
</reference>
<evidence type="ECO:0000256" key="2">
    <source>
        <dbReference type="SAM" id="Phobius"/>
    </source>
</evidence>
<organism evidence="3 4">
    <name type="scientific">Natronosporangium hydrolyticum</name>
    <dbReference type="NCBI Taxonomy" id="2811111"/>
    <lineage>
        <taxon>Bacteria</taxon>
        <taxon>Bacillati</taxon>
        <taxon>Actinomycetota</taxon>
        <taxon>Actinomycetes</taxon>
        <taxon>Micromonosporales</taxon>
        <taxon>Micromonosporaceae</taxon>
        <taxon>Natronosporangium</taxon>
    </lineage>
</organism>
<gene>
    <name evidence="3" type="ORF">JQS43_23455</name>
</gene>
<keyword evidence="2" id="KW-0812">Transmembrane</keyword>
<protein>
    <submittedName>
        <fullName evidence="3">Uncharacterized protein</fullName>
    </submittedName>
</protein>
<feature type="compositionally biased region" description="Low complexity" evidence="1">
    <location>
        <begin position="15"/>
        <end position="46"/>
    </location>
</feature>
<dbReference type="RefSeq" id="WP_239676544.1">
    <property type="nucleotide sequence ID" value="NZ_CP070499.1"/>
</dbReference>
<name>A0A895YG84_9ACTN</name>
<feature type="transmembrane region" description="Helical" evidence="2">
    <location>
        <begin position="88"/>
        <end position="104"/>
    </location>
</feature>
<accession>A0A895YG84</accession>
<feature type="region of interest" description="Disordered" evidence="1">
    <location>
        <begin position="1"/>
        <end position="84"/>
    </location>
</feature>
<evidence type="ECO:0000313" key="4">
    <source>
        <dbReference type="Proteomes" id="UP000662857"/>
    </source>
</evidence>
<keyword evidence="4" id="KW-1185">Reference proteome</keyword>
<dbReference type="EMBL" id="CP070499">
    <property type="protein sequence ID" value="QSB14413.1"/>
    <property type="molecule type" value="Genomic_DNA"/>
</dbReference>